<protein>
    <submittedName>
        <fullName evidence="7">RagB/SusD family nutrient uptake outer membrane protein</fullName>
    </submittedName>
</protein>
<reference evidence="7 8" key="1">
    <citation type="submission" date="2020-09" db="EMBL/GenBank/DDBJ databases">
        <title>Genome sequences of type strains of Chitinophaga qingshengii and Chitinophaga varians.</title>
        <authorList>
            <person name="Kittiwongwattana C."/>
        </authorList>
    </citation>
    <scope>NUCLEOTIDE SEQUENCE [LARGE SCALE GENOMIC DNA]</scope>
    <source>
        <strain evidence="7 8">JCM 30026</strain>
    </source>
</reference>
<comment type="caution">
    <text evidence="7">The sequence shown here is derived from an EMBL/GenBank/DDBJ whole genome shotgun (WGS) entry which is preliminary data.</text>
</comment>
<dbReference type="RefSeq" id="WP_188091827.1">
    <property type="nucleotide sequence ID" value="NZ_JACVFC010000006.1"/>
</dbReference>
<dbReference type="SUPFAM" id="SSF48452">
    <property type="entry name" value="TPR-like"/>
    <property type="match status" value="1"/>
</dbReference>
<evidence type="ECO:0000313" key="7">
    <source>
        <dbReference type="EMBL" id="MBC9934738.1"/>
    </source>
</evidence>
<comment type="subcellular location">
    <subcellularLocation>
        <location evidence="1">Cell outer membrane</location>
    </subcellularLocation>
</comment>
<dbReference type="InterPro" id="IPR011990">
    <property type="entry name" value="TPR-like_helical_dom_sf"/>
</dbReference>
<dbReference type="Proteomes" id="UP000659124">
    <property type="component" value="Unassembled WGS sequence"/>
</dbReference>
<evidence type="ECO:0000256" key="5">
    <source>
        <dbReference type="ARBA" id="ARBA00023237"/>
    </source>
</evidence>
<dbReference type="PROSITE" id="PS51257">
    <property type="entry name" value="PROKAR_LIPOPROTEIN"/>
    <property type="match status" value="1"/>
</dbReference>
<evidence type="ECO:0000256" key="2">
    <source>
        <dbReference type="ARBA" id="ARBA00006275"/>
    </source>
</evidence>
<dbReference type="InterPro" id="IPR012944">
    <property type="entry name" value="SusD_RagB_dom"/>
</dbReference>
<feature type="domain" description="RagB/SusD" evidence="6">
    <location>
        <begin position="274"/>
        <end position="603"/>
    </location>
</feature>
<keyword evidence="4" id="KW-0472">Membrane</keyword>
<keyword evidence="8" id="KW-1185">Reference proteome</keyword>
<evidence type="ECO:0000256" key="3">
    <source>
        <dbReference type="ARBA" id="ARBA00022729"/>
    </source>
</evidence>
<evidence type="ECO:0000313" key="8">
    <source>
        <dbReference type="Proteomes" id="UP000659124"/>
    </source>
</evidence>
<keyword evidence="3" id="KW-0732">Signal</keyword>
<dbReference type="EMBL" id="JACVFC010000006">
    <property type="protein sequence ID" value="MBC9934738.1"/>
    <property type="molecule type" value="Genomic_DNA"/>
</dbReference>
<comment type="similarity">
    <text evidence="2">Belongs to the SusD family.</text>
</comment>
<dbReference type="Gene3D" id="1.25.40.390">
    <property type="match status" value="1"/>
</dbReference>
<accession>A0ABR7TYD4</accession>
<evidence type="ECO:0000259" key="6">
    <source>
        <dbReference type="Pfam" id="PF07980"/>
    </source>
</evidence>
<proteinExistence type="inferred from homology"/>
<organism evidence="7 8">
    <name type="scientific">Chitinophaga qingshengii</name>
    <dbReference type="NCBI Taxonomy" id="1569794"/>
    <lineage>
        <taxon>Bacteria</taxon>
        <taxon>Pseudomonadati</taxon>
        <taxon>Bacteroidota</taxon>
        <taxon>Chitinophagia</taxon>
        <taxon>Chitinophagales</taxon>
        <taxon>Chitinophagaceae</taxon>
        <taxon>Chitinophaga</taxon>
    </lineage>
</organism>
<gene>
    <name evidence="7" type="ORF">ICL07_30455</name>
</gene>
<sequence length="604" mass="68293">MKNKRLILSFIILGSAVVSCKKDFLQRMPQTEITPDAYFKTPKDLETYLYGLYDDNLSAPYDDNNSDNVSINTGSEMDKLVHGTLDETTVEGWDSWKKLRNVNYLLDNVHKAQGDAADIAHFTGIARYFRARIYAELIARYSDVPWYGHVLTDIDPALYKGKDPRASVADSVLADLQYAVDNVKVDNIKDKPTSNTLVSKYAALALMSRYCLFEGTFRRYHPELKLEGTADTWLRKSAWASQQLITSGRFDIYNTGKGGEDYRALFVSTSLAGNKEIIQWRDYPQALGKANNTHTVLGWTWSLSQSLVYSYLMKDGTPFTAQQGYDKMDFVTTFKNRDPRLAETVAYPGFSTTQDTLLYVAKPNLGGYDQLKFYPRDPKQRGGWELNYSALPVYRYAEVLLNFAEAKAELNDLSQSDLDMSVNLLRRRVQMPDMNMASANGNPDPALSGQYDVKGANKGVILEIRRERRVEMACEGQRLNDINRWAAGINITKAPAGMYVPALGAIDMTGDGKPDIAILPNPNDSSALMSLPQEVRWKLTARFYLADKNGSPNNFYLENGNSGHIVFTADKAGRNFIIPKYYYRPIPKQQLVLNKNLEQNIYWK</sequence>
<name>A0ABR7TYD4_9BACT</name>
<keyword evidence="5" id="KW-0998">Cell outer membrane</keyword>
<evidence type="ECO:0000256" key="4">
    <source>
        <dbReference type="ARBA" id="ARBA00023136"/>
    </source>
</evidence>
<evidence type="ECO:0000256" key="1">
    <source>
        <dbReference type="ARBA" id="ARBA00004442"/>
    </source>
</evidence>
<dbReference type="Pfam" id="PF07980">
    <property type="entry name" value="SusD_RagB"/>
    <property type="match status" value="1"/>
</dbReference>